<dbReference type="InterPro" id="IPR043428">
    <property type="entry name" value="LivM-like"/>
</dbReference>
<evidence type="ECO:0000256" key="3">
    <source>
        <dbReference type="ARBA" id="ARBA00022692"/>
    </source>
</evidence>
<evidence type="ECO:0000256" key="2">
    <source>
        <dbReference type="ARBA" id="ARBA00022475"/>
    </source>
</evidence>
<dbReference type="RefSeq" id="WP_183321247.1">
    <property type="nucleotide sequence ID" value="NZ_JACHVQ010000002.1"/>
</dbReference>
<dbReference type="GO" id="GO:0015658">
    <property type="term" value="F:branched-chain amino acid transmembrane transporter activity"/>
    <property type="evidence" value="ECO:0007669"/>
    <property type="project" value="InterPro"/>
</dbReference>
<dbReference type="CDD" id="cd06581">
    <property type="entry name" value="TM_PBP1_LivM_like"/>
    <property type="match status" value="1"/>
</dbReference>
<evidence type="ECO:0000256" key="6">
    <source>
        <dbReference type="SAM" id="MobiDB-lite"/>
    </source>
</evidence>
<accession>A0A839NEA3</accession>
<dbReference type="Pfam" id="PF02653">
    <property type="entry name" value="BPD_transp_2"/>
    <property type="match status" value="1"/>
</dbReference>
<gene>
    <name evidence="8" type="ORF">FHU39_002870</name>
</gene>
<feature type="transmembrane region" description="Helical" evidence="7">
    <location>
        <begin position="181"/>
        <end position="202"/>
    </location>
</feature>
<dbReference type="GO" id="GO:0005886">
    <property type="term" value="C:plasma membrane"/>
    <property type="evidence" value="ECO:0007669"/>
    <property type="project" value="UniProtKB-SubCell"/>
</dbReference>
<keyword evidence="4 7" id="KW-1133">Transmembrane helix</keyword>
<dbReference type="InterPro" id="IPR001851">
    <property type="entry name" value="ABC_transp_permease"/>
</dbReference>
<evidence type="ECO:0000256" key="5">
    <source>
        <dbReference type="ARBA" id="ARBA00023136"/>
    </source>
</evidence>
<feature type="transmembrane region" description="Helical" evidence="7">
    <location>
        <begin position="138"/>
        <end position="155"/>
    </location>
</feature>
<feature type="transmembrane region" description="Helical" evidence="7">
    <location>
        <begin position="32"/>
        <end position="52"/>
    </location>
</feature>
<reference evidence="8 9" key="1">
    <citation type="submission" date="2020-08" db="EMBL/GenBank/DDBJ databases">
        <title>Sequencing the genomes of 1000 actinobacteria strains.</title>
        <authorList>
            <person name="Klenk H.-P."/>
        </authorList>
    </citation>
    <scope>NUCLEOTIDE SEQUENCE [LARGE SCALE GENOMIC DNA]</scope>
    <source>
        <strain evidence="8 9">DSM 105369</strain>
    </source>
</reference>
<dbReference type="PANTHER" id="PTHR30482:SF17">
    <property type="entry name" value="ABC TRANSPORTER ATP-BINDING PROTEIN"/>
    <property type="match status" value="1"/>
</dbReference>
<feature type="transmembrane region" description="Helical" evidence="7">
    <location>
        <begin position="223"/>
        <end position="250"/>
    </location>
</feature>
<evidence type="ECO:0000256" key="7">
    <source>
        <dbReference type="SAM" id="Phobius"/>
    </source>
</evidence>
<proteinExistence type="predicted"/>
<feature type="region of interest" description="Disordered" evidence="6">
    <location>
        <begin position="1"/>
        <end position="30"/>
    </location>
</feature>
<feature type="compositionally biased region" description="Low complexity" evidence="6">
    <location>
        <begin position="1"/>
        <end position="12"/>
    </location>
</feature>
<keyword evidence="2" id="KW-1003">Cell membrane</keyword>
<organism evidence="8 9">
    <name type="scientific">Flexivirga oryzae</name>
    <dbReference type="NCBI Taxonomy" id="1794944"/>
    <lineage>
        <taxon>Bacteria</taxon>
        <taxon>Bacillati</taxon>
        <taxon>Actinomycetota</taxon>
        <taxon>Actinomycetes</taxon>
        <taxon>Micrococcales</taxon>
        <taxon>Dermacoccaceae</taxon>
        <taxon>Flexivirga</taxon>
    </lineage>
</organism>
<feature type="transmembrane region" description="Helical" evidence="7">
    <location>
        <begin position="112"/>
        <end position="133"/>
    </location>
</feature>
<protein>
    <submittedName>
        <fullName evidence="8">Branched-chain amino acid transport system permease protein</fullName>
    </submittedName>
</protein>
<dbReference type="Proteomes" id="UP000559182">
    <property type="component" value="Unassembled WGS sequence"/>
</dbReference>
<feature type="transmembrane region" description="Helical" evidence="7">
    <location>
        <begin position="298"/>
        <end position="320"/>
    </location>
</feature>
<feature type="transmembrane region" description="Helical" evidence="7">
    <location>
        <begin position="270"/>
        <end position="291"/>
    </location>
</feature>
<sequence>MTTNGTPASTTTSEDATVESSKPAATRPGPTLWRNIATPVVLTALMVVLGFVVGEDTLTTLEEVLALVVFATATNLLLGQGGLVSFGQAVFYGIGAYTVALGWLHWHLSFWLTFFLAPVVSALVAIPVGLVALRARRLYFALSTLAFSELAYQLAESRYDFTQGANGVFGPFVPSALTDPIRGYLFLLAITVISLLLMWKVTRSPFGLVLRSIRENRERMQALGVNVYWHQLIAFVVSGFFCGLAGAMFVIYSQSSYPELLDWTTSGSPIFMAVIGGMGTFLGPALGAFIYQFGHDELVRYVSDWQLVLGGVLLLIVMFWPDGILGSLTKVKWSELRKSLKRGGSDE</sequence>
<dbReference type="AlphaFoldDB" id="A0A839NEA3"/>
<feature type="transmembrane region" description="Helical" evidence="7">
    <location>
        <begin position="64"/>
        <end position="84"/>
    </location>
</feature>
<name>A0A839NEA3_9MICO</name>
<evidence type="ECO:0000256" key="1">
    <source>
        <dbReference type="ARBA" id="ARBA00004651"/>
    </source>
</evidence>
<evidence type="ECO:0000313" key="9">
    <source>
        <dbReference type="Proteomes" id="UP000559182"/>
    </source>
</evidence>
<comment type="caution">
    <text evidence="8">The sequence shown here is derived from an EMBL/GenBank/DDBJ whole genome shotgun (WGS) entry which is preliminary data.</text>
</comment>
<dbReference type="EMBL" id="JACHVQ010000002">
    <property type="protein sequence ID" value="MBB2892852.1"/>
    <property type="molecule type" value="Genomic_DNA"/>
</dbReference>
<keyword evidence="9" id="KW-1185">Reference proteome</keyword>
<feature type="transmembrane region" description="Helical" evidence="7">
    <location>
        <begin position="89"/>
        <end position="106"/>
    </location>
</feature>
<evidence type="ECO:0000256" key="4">
    <source>
        <dbReference type="ARBA" id="ARBA00022989"/>
    </source>
</evidence>
<evidence type="ECO:0000313" key="8">
    <source>
        <dbReference type="EMBL" id="MBB2892852.1"/>
    </source>
</evidence>
<dbReference type="PANTHER" id="PTHR30482">
    <property type="entry name" value="HIGH-AFFINITY BRANCHED-CHAIN AMINO ACID TRANSPORT SYSTEM PERMEASE"/>
    <property type="match status" value="1"/>
</dbReference>
<keyword evidence="3 7" id="KW-0812">Transmembrane</keyword>
<comment type="subcellular location">
    <subcellularLocation>
        <location evidence="1">Cell membrane</location>
        <topology evidence="1">Multi-pass membrane protein</topology>
    </subcellularLocation>
</comment>
<keyword evidence="5 7" id="KW-0472">Membrane</keyword>